<dbReference type="GO" id="GO:0017128">
    <property type="term" value="F:phospholipid scramblase activity"/>
    <property type="evidence" value="ECO:0007669"/>
    <property type="project" value="InterPro"/>
</dbReference>
<dbReference type="Proteomes" id="UP000002358">
    <property type="component" value="Chromosome 5"/>
</dbReference>
<dbReference type="Pfam" id="PF03803">
    <property type="entry name" value="Scramblase"/>
    <property type="match status" value="1"/>
</dbReference>
<evidence type="ECO:0000313" key="4">
    <source>
        <dbReference type="EnsemblMetazoa" id="XP_016841261"/>
    </source>
</evidence>
<dbReference type="KEGG" id="nvi:100679597"/>
<keyword evidence="2" id="KW-0106">Calcium</keyword>
<feature type="region of interest" description="Disordered" evidence="3">
    <location>
        <begin position="1"/>
        <end position="29"/>
    </location>
</feature>
<name>A0A7M7IYI9_NASVI</name>
<sequence length="290" mass="32672">MSRTDNLSNLQQFPPLTAEPPGLQETSINAPDDGLFLPPIYTSPSIITIQPSSLREENRSPRRPVPINTLDWVSTPRSQLGVFSGTYFLSSVEQLEIQQVVDLSSLLGKSKNGAQYRVRVPRAETIFLAIEDSKECQRTFLRSSRELTLNIMDPSGETSFVIRKSLSWGCMPGFLHRVSVESTNYIGSVEQNFTVLGISFTVYDHNRTPLCFIDGPNVYSCCMSTETQFQIVSVDKSRQIASLIRHWDHALVDYSVLLTFTPDTDVKLKGLLLGAAFLLEFLFFEHRGRR</sequence>
<dbReference type="GO" id="GO:0005886">
    <property type="term" value="C:plasma membrane"/>
    <property type="evidence" value="ECO:0007669"/>
    <property type="project" value="TreeGrafter"/>
</dbReference>
<feature type="compositionally biased region" description="Polar residues" evidence="3">
    <location>
        <begin position="1"/>
        <end position="14"/>
    </location>
</feature>
<organism evidence="4 5">
    <name type="scientific">Nasonia vitripennis</name>
    <name type="common">Parasitic wasp</name>
    <dbReference type="NCBI Taxonomy" id="7425"/>
    <lineage>
        <taxon>Eukaryota</taxon>
        <taxon>Metazoa</taxon>
        <taxon>Ecdysozoa</taxon>
        <taxon>Arthropoda</taxon>
        <taxon>Hexapoda</taxon>
        <taxon>Insecta</taxon>
        <taxon>Pterygota</taxon>
        <taxon>Neoptera</taxon>
        <taxon>Endopterygota</taxon>
        <taxon>Hymenoptera</taxon>
        <taxon>Apocrita</taxon>
        <taxon>Proctotrupomorpha</taxon>
        <taxon>Chalcidoidea</taxon>
        <taxon>Pteromalidae</taxon>
        <taxon>Pteromalinae</taxon>
        <taxon>Nasonia</taxon>
    </lineage>
</organism>
<keyword evidence="2" id="KW-0449">Lipoprotein</keyword>
<dbReference type="InParanoid" id="A0A7M7IYI9"/>
<proteinExistence type="inferred from homology"/>
<dbReference type="PANTHER" id="PTHR23248">
    <property type="entry name" value="PHOSPHOLIPID SCRAMBLASE-RELATED"/>
    <property type="match status" value="1"/>
</dbReference>
<accession>A0A7M7IYI9</accession>
<dbReference type="GeneID" id="100679597"/>
<evidence type="ECO:0000256" key="1">
    <source>
        <dbReference type="ARBA" id="ARBA00005350"/>
    </source>
</evidence>
<evidence type="ECO:0000313" key="5">
    <source>
        <dbReference type="Proteomes" id="UP000002358"/>
    </source>
</evidence>
<keyword evidence="5" id="KW-1185">Reference proteome</keyword>
<comment type="similarity">
    <text evidence="1 2">Belongs to the phospholipid scramblase family.</text>
</comment>
<protein>
    <recommendedName>
        <fullName evidence="2">Phospholipid scramblase</fullName>
    </recommendedName>
</protein>
<comment type="function">
    <text evidence="2">May mediate accelerated ATP-independent bidirectional transbilayer migration of phospholipids upon binding calcium ions that results in a loss of phospholipid asymmetry in the plasma membrane.</text>
</comment>
<dbReference type="InterPro" id="IPR005552">
    <property type="entry name" value="Scramblase"/>
</dbReference>
<dbReference type="PANTHER" id="PTHR23248:SF4">
    <property type="entry name" value="PHOSPHOLIPID SCRAMBLASE"/>
    <property type="match status" value="1"/>
</dbReference>
<dbReference type="AlphaFoldDB" id="A0A7M7IYI9"/>
<evidence type="ECO:0000256" key="2">
    <source>
        <dbReference type="RuleBase" id="RU363116"/>
    </source>
</evidence>
<comment type="cofactor">
    <cofactor evidence="2">
        <name>Ca(2+)</name>
        <dbReference type="ChEBI" id="CHEBI:29108"/>
    </cofactor>
</comment>
<evidence type="ECO:0000256" key="3">
    <source>
        <dbReference type="SAM" id="MobiDB-lite"/>
    </source>
</evidence>
<dbReference type="OrthoDB" id="444338at2759"/>
<dbReference type="RefSeq" id="XP_016841261.1">
    <property type="nucleotide sequence ID" value="XM_016985772.3"/>
</dbReference>
<dbReference type="EnsemblMetazoa" id="XM_016985772">
    <property type="protein sequence ID" value="XP_016841261"/>
    <property type="gene ID" value="LOC100679597"/>
</dbReference>
<reference evidence="4" key="1">
    <citation type="submission" date="2021-01" db="UniProtKB">
        <authorList>
            <consortium name="EnsemblMetazoa"/>
        </authorList>
    </citation>
    <scope>IDENTIFICATION</scope>
</reference>
<keyword evidence="2" id="KW-0564">Palmitate</keyword>